<dbReference type="STRING" id="1227455.C449_11213"/>
<dbReference type="AlphaFoldDB" id="M0MED5"/>
<dbReference type="EMBL" id="AOMD01000025">
    <property type="protein sequence ID" value="EMA44091.1"/>
    <property type="molecule type" value="Genomic_DNA"/>
</dbReference>
<evidence type="ECO:0000313" key="2">
    <source>
        <dbReference type="EMBL" id="EMA44091.1"/>
    </source>
</evidence>
<keyword evidence="1" id="KW-0812">Transmembrane</keyword>
<name>M0MED5_9EURY</name>
<keyword evidence="1" id="KW-0472">Membrane</keyword>
<evidence type="ECO:0000256" key="1">
    <source>
        <dbReference type="SAM" id="Phobius"/>
    </source>
</evidence>
<dbReference type="RefSeq" id="WP_006078102.1">
    <property type="nucleotide sequence ID" value="NZ_AOMD01000025.1"/>
</dbReference>
<keyword evidence="1" id="KW-1133">Transmembrane helix</keyword>
<sequence>MDSLESLSARARRVRSFVADDGDAAHGENDVSRVYRYLRLVKLTLVIVATALTIARMLGWL</sequence>
<feature type="transmembrane region" description="Helical" evidence="1">
    <location>
        <begin position="40"/>
        <end position="59"/>
    </location>
</feature>
<keyword evidence="3" id="KW-1185">Reference proteome</keyword>
<dbReference type="InParanoid" id="M0MED5"/>
<organism evidence="2 3">
    <name type="scientific">Halococcus saccharolyticus DSM 5350</name>
    <dbReference type="NCBI Taxonomy" id="1227455"/>
    <lineage>
        <taxon>Archaea</taxon>
        <taxon>Methanobacteriati</taxon>
        <taxon>Methanobacteriota</taxon>
        <taxon>Stenosarchaea group</taxon>
        <taxon>Halobacteria</taxon>
        <taxon>Halobacteriales</taxon>
        <taxon>Halococcaceae</taxon>
        <taxon>Halococcus</taxon>
    </lineage>
</organism>
<comment type="caution">
    <text evidence="2">The sequence shown here is derived from an EMBL/GenBank/DDBJ whole genome shotgun (WGS) entry which is preliminary data.</text>
</comment>
<accession>M0MED5</accession>
<dbReference type="Proteomes" id="UP000011669">
    <property type="component" value="Unassembled WGS sequence"/>
</dbReference>
<dbReference type="PATRIC" id="fig|1227455.4.peg.2299"/>
<evidence type="ECO:0000313" key="3">
    <source>
        <dbReference type="Proteomes" id="UP000011669"/>
    </source>
</evidence>
<reference evidence="2 3" key="1">
    <citation type="journal article" date="2014" name="PLoS Genet.">
        <title>Phylogenetically driven sequencing of extremely halophilic archaea reveals strategies for static and dynamic osmo-response.</title>
        <authorList>
            <person name="Becker E.A."/>
            <person name="Seitzer P.M."/>
            <person name="Tritt A."/>
            <person name="Larsen D."/>
            <person name="Krusor M."/>
            <person name="Yao A.I."/>
            <person name="Wu D."/>
            <person name="Madern D."/>
            <person name="Eisen J.A."/>
            <person name="Darling A.E."/>
            <person name="Facciotti M.T."/>
        </authorList>
    </citation>
    <scope>NUCLEOTIDE SEQUENCE [LARGE SCALE GENOMIC DNA]</scope>
    <source>
        <strain evidence="2 3">DSM 5350</strain>
    </source>
</reference>
<dbReference type="OrthoDB" id="381529at2157"/>
<proteinExistence type="predicted"/>
<protein>
    <submittedName>
        <fullName evidence="2">Uncharacterized protein</fullName>
    </submittedName>
</protein>
<gene>
    <name evidence="2" type="ORF">C449_11213</name>
</gene>